<evidence type="ECO:0000256" key="4">
    <source>
        <dbReference type="SAM" id="MobiDB-lite"/>
    </source>
</evidence>
<comment type="function">
    <text evidence="3">Required for rescue of stalled ribosomes mediated by trans-translation. Binds to transfer-messenger RNA (tmRNA), required for stable association of tmRNA with ribosomes. tmRNA and SmpB together mimic tRNA shape, replacing the anticodon stem-loop with SmpB. tmRNA is encoded by the ssrA gene; the 2 termini fold to resemble tRNA(Ala) and it encodes a 'tag peptide', a short internal open reading frame. During trans-translation Ala-aminoacylated tmRNA acts like a tRNA, entering the A-site of stalled ribosomes, displacing the stalled mRNA. The ribosome then switches to translate the ORF on the tmRNA; the nascent peptide is terminated with the 'tag peptide' encoded by the tmRNA and targeted for degradation. The ribosome is freed to recommence translation, which seems to be the essential function of trans-translation.</text>
</comment>
<proteinExistence type="inferred from homology"/>
<feature type="region of interest" description="Disordered" evidence="4">
    <location>
        <begin position="128"/>
        <end position="148"/>
    </location>
</feature>
<dbReference type="InterPro" id="IPR023620">
    <property type="entry name" value="SmpB"/>
</dbReference>
<comment type="caution">
    <text evidence="5">The sequence shown here is derived from an EMBL/GenBank/DDBJ whole genome shotgun (WGS) entry which is preliminary data.</text>
</comment>
<dbReference type="NCBIfam" id="NF003843">
    <property type="entry name" value="PRK05422.1"/>
    <property type="match status" value="1"/>
</dbReference>
<comment type="subcellular location">
    <subcellularLocation>
        <location evidence="3">Cytoplasm</location>
    </subcellularLocation>
    <text evidence="3">The tmRNA-SmpB complex associates with stalled 70S ribosomes.</text>
</comment>
<evidence type="ECO:0000256" key="2">
    <source>
        <dbReference type="ARBA" id="ARBA00022884"/>
    </source>
</evidence>
<dbReference type="GO" id="GO:0070930">
    <property type="term" value="P:trans-translation-dependent protein tagging"/>
    <property type="evidence" value="ECO:0007669"/>
    <property type="project" value="TreeGrafter"/>
</dbReference>
<dbReference type="CDD" id="cd09294">
    <property type="entry name" value="SmpB"/>
    <property type="match status" value="1"/>
</dbReference>
<accession>A0A0G1NPF5</accession>
<dbReference type="SUPFAM" id="SSF74982">
    <property type="entry name" value="Small protein B (SmpB)"/>
    <property type="match status" value="1"/>
</dbReference>
<dbReference type="GO" id="GO:0005829">
    <property type="term" value="C:cytosol"/>
    <property type="evidence" value="ECO:0007669"/>
    <property type="project" value="TreeGrafter"/>
</dbReference>
<dbReference type="EMBL" id="LCLS01000004">
    <property type="protein sequence ID" value="KKU22296.1"/>
    <property type="molecule type" value="Genomic_DNA"/>
</dbReference>
<sequence>MKELSKNKRAYFDYNILEKIEVGIELLGFEVKAAKSGRIDLSGSYARLKDEQAWLVGASIPPYQPKNTPAEYDPGRDRRLLLTKKELKTLSGKHKEAGLTVVPLRAYIKGRLVKVEFGLARSKKKWDKRDTIKKRESDTEIRRTFKNK</sequence>
<dbReference type="NCBIfam" id="TIGR00086">
    <property type="entry name" value="smpB"/>
    <property type="match status" value="1"/>
</dbReference>
<dbReference type="Gene3D" id="2.40.280.10">
    <property type="match status" value="1"/>
</dbReference>
<dbReference type="GO" id="GO:0003723">
    <property type="term" value="F:RNA binding"/>
    <property type="evidence" value="ECO:0007669"/>
    <property type="project" value="UniProtKB-UniRule"/>
</dbReference>
<keyword evidence="1 3" id="KW-0963">Cytoplasm</keyword>
<evidence type="ECO:0000313" key="6">
    <source>
        <dbReference type="Proteomes" id="UP000034107"/>
    </source>
</evidence>
<protein>
    <recommendedName>
        <fullName evidence="3">SsrA-binding protein</fullName>
    </recommendedName>
    <alternativeName>
        <fullName evidence="3">Small protein B</fullName>
    </alternativeName>
</protein>
<dbReference type="HAMAP" id="MF_00023">
    <property type="entry name" value="SmpB"/>
    <property type="match status" value="1"/>
</dbReference>
<dbReference type="PANTHER" id="PTHR30308">
    <property type="entry name" value="TMRNA-BINDING COMPONENT OF TRANS-TRANSLATION TAGGING COMPLEX"/>
    <property type="match status" value="1"/>
</dbReference>
<name>A0A0G1NPF5_9BACT</name>
<evidence type="ECO:0000313" key="5">
    <source>
        <dbReference type="EMBL" id="KKU22296.1"/>
    </source>
</evidence>
<organism evidence="5 6">
    <name type="scientific">Candidatus Nomurabacteria bacterium GW2011_GWA1_46_11</name>
    <dbReference type="NCBI Taxonomy" id="1618732"/>
    <lineage>
        <taxon>Bacteria</taxon>
        <taxon>Candidatus Nomuraibacteriota</taxon>
    </lineage>
</organism>
<comment type="similarity">
    <text evidence="3">Belongs to the SmpB family.</text>
</comment>
<dbReference type="Pfam" id="PF01668">
    <property type="entry name" value="SmpB"/>
    <property type="match status" value="1"/>
</dbReference>
<evidence type="ECO:0000256" key="3">
    <source>
        <dbReference type="HAMAP-Rule" id="MF_00023"/>
    </source>
</evidence>
<keyword evidence="2 3" id="KW-0694">RNA-binding</keyword>
<evidence type="ECO:0000256" key="1">
    <source>
        <dbReference type="ARBA" id="ARBA00022490"/>
    </source>
</evidence>
<dbReference type="PANTHER" id="PTHR30308:SF2">
    <property type="entry name" value="SSRA-BINDING PROTEIN"/>
    <property type="match status" value="1"/>
</dbReference>
<dbReference type="InterPro" id="IPR000037">
    <property type="entry name" value="SsrA-bd_prot"/>
</dbReference>
<dbReference type="GO" id="GO:0070929">
    <property type="term" value="P:trans-translation"/>
    <property type="evidence" value="ECO:0007669"/>
    <property type="project" value="UniProtKB-UniRule"/>
</dbReference>
<dbReference type="AlphaFoldDB" id="A0A0G1NPF5"/>
<dbReference type="Proteomes" id="UP000034107">
    <property type="component" value="Unassembled WGS sequence"/>
</dbReference>
<reference evidence="5 6" key="1">
    <citation type="journal article" date="2015" name="Nature">
        <title>rRNA introns, odd ribosomes, and small enigmatic genomes across a large radiation of phyla.</title>
        <authorList>
            <person name="Brown C.T."/>
            <person name="Hug L.A."/>
            <person name="Thomas B.C."/>
            <person name="Sharon I."/>
            <person name="Castelle C.J."/>
            <person name="Singh A."/>
            <person name="Wilkins M.J."/>
            <person name="Williams K.H."/>
            <person name="Banfield J.F."/>
        </authorList>
    </citation>
    <scope>NUCLEOTIDE SEQUENCE [LARGE SCALE GENOMIC DNA]</scope>
</reference>
<gene>
    <name evidence="3" type="primary">smpB</name>
    <name evidence="5" type="ORF">UX31_C0004G0025</name>
</gene>